<dbReference type="EMBL" id="KZ679139">
    <property type="protein sequence ID" value="PTB73112.1"/>
    <property type="molecule type" value="Genomic_DNA"/>
</dbReference>
<keyword evidence="1" id="KW-0472">Membrane</keyword>
<keyword evidence="1" id="KW-1133">Transmembrane helix</keyword>
<evidence type="ECO:0000313" key="3">
    <source>
        <dbReference type="Proteomes" id="UP000240760"/>
    </source>
</evidence>
<keyword evidence="3" id="KW-1185">Reference proteome</keyword>
<organism evidence="2 3">
    <name type="scientific">Trichoderma longibrachiatum ATCC 18648</name>
    <dbReference type="NCBI Taxonomy" id="983965"/>
    <lineage>
        <taxon>Eukaryota</taxon>
        <taxon>Fungi</taxon>
        <taxon>Dikarya</taxon>
        <taxon>Ascomycota</taxon>
        <taxon>Pezizomycotina</taxon>
        <taxon>Sordariomycetes</taxon>
        <taxon>Hypocreomycetidae</taxon>
        <taxon>Hypocreales</taxon>
        <taxon>Hypocreaceae</taxon>
        <taxon>Trichoderma</taxon>
    </lineage>
</organism>
<evidence type="ECO:0000256" key="1">
    <source>
        <dbReference type="SAM" id="Phobius"/>
    </source>
</evidence>
<accession>A0A2T4BUY2</accession>
<evidence type="ECO:0000313" key="2">
    <source>
        <dbReference type="EMBL" id="PTB73112.1"/>
    </source>
</evidence>
<feature type="transmembrane region" description="Helical" evidence="1">
    <location>
        <begin position="58"/>
        <end position="89"/>
    </location>
</feature>
<dbReference type="Proteomes" id="UP000240760">
    <property type="component" value="Unassembled WGS sequence"/>
</dbReference>
<dbReference type="AlphaFoldDB" id="A0A2T4BUY2"/>
<reference evidence="2 3" key="1">
    <citation type="submission" date="2016-07" db="EMBL/GenBank/DDBJ databases">
        <title>Multiple horizontal gene transfer events from other fungi enriched the ability of initially mycotrophic Trichoderma (Ascomycota) to feed on dead plant biomass.</title>
        <authorList>
            <consortium name="DOE Joint Genome Institute"/>
            <person name="Aerts A."/>
            <person name="Atanasova L."/>
            <person name="Chenthamara K."/>
            <person name="Zhang J."/>
            <person name="Grujic M."/>
            <person name="Henrissat B."/>
            <person name="Kuo A."/>
            <person name="Salamov A."/>
            <person name="Lipzen A."/>
            <person name="Labutti K."/>
            <person name="Barry K."/>
            <person name="Miao Y."/>
            <person name="Rahimi M.J."/>
            <person name="Shen Q."/>
            <person name="Grigoriev I.V."/>
            <person name="Kubicek C.P."/>
            <person name="Druzhinina I.S."/>
        </authorList>
    </citation>
    <scope>NUCLEOTIDE SEQUENCE [LARGE SCALE GENOMIC DNA]</scope>
    <source>
        <strain evidence="2 3">ATCC 18648</strain>
    </source>
</reference>
<gene>
    <name evidence="2" type="ORF">M440DRAFT_142082</name>
</gene>
<protein>
    <submittedName>
        <fullName evidence="2">Uncharacterized protein</fullName>
    </submittedName>
</protein>
<proteinExistence type="predicted"/>
<sequence length="112" mass="11847">MSSASLNVASASICVTATCASSSGYYSAICSVKAITNPPNLSRQGANLVAPLVPTANVLLFFIIFPLFITCTIFPSLTFSLALLLSLLYSRPSLLSSLPALYLSSFHPWSQP</sequence>
<keyword evidence="1" id="KW-0812">Transmembrane</keyword>
<name>A0A2T4BUY2_TRILO</name>